<name>A0ABS3JSW7_9BACT</name>
<dbReference type="RefSeq" id="WP_207333030.1">
    <property type="nucleotide sequence ID" value="NZ_JAFMYW010000019.1"/>
</dbReference>
<evidence type="ECO:0000313" key="2">
    <source>
        <dbReference type="Proteomes" id="UP000664628"/>
    </source>
</evidence>
<sequence>MNNIITGSKYFIGSYSPFLLFEHEFHNLSEIANCYEDKEMFGERNAAIEVCTIGIISHFEAFCKHTFAALTSIYPDLLHDFSKKRPEITFFLNDIIAIKNNFNESLSFLVTEKQDFGSAKKINNLFQDLIQVTPFTKDDCLKFDLILKKRNLIVHHGGVFTFSYSKGQSKPTDIKKIFREKIPITYDDYLDDSLFLFDIAIKLTKASSLFLTKVLKDTAINYTDKKFAVDLLTKAVYDELL</sequence>
<organism evidence="1 2">
    <name type="scientific">Fibrella forsythiae</name>
    <dbReference type="NCBI Taxonomy" id="2817061"/>
    <lineage>
        <taxon>Bacteria</taxon>
        <taxon>Pseudomonadati</taxon>
        <taxon>Bacteroidota</taxon>
        <taxon>Cytophagia</taxon>
        <taxon>Cytophagales</taxon>
        <taxon>Spirosomataceae</taxon>
        <taxon>Fibrella</taxon>
    </lineage>
</organism>
<accession>A0ABS3JSW7</accession>
<dbReference type="EMBL" id="JAFMYW010000019">
    <property type="protein sequence ID" value="MBO0953078.1"/>
    <property type="molecule type" value="Genomic_DNA"/>
</dbReference>
<comment type="caution">
    <text evidence="1">The sequence shown here is derived from an EMBL/GenBank/DDBJ whole genome shotgun (WGS) entry which is preliminary data.</text>
</comment>
<proteinExistence type="predicted"/>
<dbReference type="Proteomes" id="UP000664628">
    <property type="component" value="Unassembled WGS sequence"/>
</dbReference>
<gene>
    <name evidence="1" type="ORF">J2I46_31180</name>
</gene>
<evidence type="ECO:0000313" key="1">
    <source>
        <dbReference type="EMBL" id="MBO0953078.1"/>
    </source>
</evidence>
<evidence type="ECO:0008006" key="3">
    <source>
        <dbReference type="Google" id="ProtNLM"/>
    </source>
</evidence>
<reference evidence="1 2" key="1">
    <citation type="submission" date="2021-03" db="EMBL/GenBank/DDBJ databases">
        <title>Fibrella sp. HMF5405 genome sequencing and assembly.</title>
        <authorList>
            <person name="Kang H."/>
            <person name="Kim H."/>
            <person name="Bae S."/>
            <person name="Joh K."/>
        </authorList>
    </citation>
    <scope>NUCLEOTIDE SEQUENCE [LARGE SCALE GENOMIC DNA]</scope>
    <source>
        <strain evidence="1 2">HMF5405</strain>
    </source>
</reference>
<keyword evidence="2" id="KW-1185">Reference proteome</keyword>
<protein>
    <recommendedName>
        <fullName evidence="3">Apea-like HEPN domain-containing protein</fullName>
    </recommendedName>
</protein>